<dbReference type="GO" id="GO:0016491">
    <property type="term" value="F:oxidoreductase activity"/>
    <property type="evidence" value="ECO:0007669"/>
    <property type="project" value="UniProtKB-KW"/>
</dbReference>
<dbReference type="InterPro" id="IPR012336">
    <property type="entry name" value="Thioredoxin-like_fold"/>
</dbReference>
<dbReference type="Gene3D" id="3.40.30.10">
    <property type="entry name" value="Glutaredoxin"/>
    <property type="match status" value="1"/>
</dbReference>
<evidence type="ECO:0000256" key="3">
    <source>
        <dbReference type="ARBA" id="ARBA00023002"/>
    </source>
</evidence>
<keyword evidence="7" id="KW-0472">Membrane</keyword>
<evidence type="ECO:0000256" key="2">
    <source>
        <dbReference type="ARBA" id="ARBA00022729"/>
    </source>
</evidence>
<dbReference type="PANTHER" id="PTHR13887">
    <property type="entry name" value="GLUTATHIONE S-TRANSFERASE KAPPA"/>
    <property type="match status" value="1"/>
</dbReference>
<evidence type="ECO:0000256" key="1">
    <source>
        <dbReference type="ARBA" id="ARBA00005791"/>
    </source>
</evidence>
<keyword evidence="3" id="KW-0560">Oxidoreductase</keyword>
<dbReference type="InterPro" id="IPR036249">
    <property type="entry name" value="Thioredoxin-like_sf"/>
</dbReference>
<dbReference type="Proteomes" id="UP000824037">
    <property type="component" value="Unassembled WGS sequence"/>
</dbReference>
<sequence length="259" mass="27408">MSRSRLGDGVHTMPQRRRLLVPILVSAVAIALIVLVLALRSGEDEPATAIEEGSATSGGEDGAGQAPTGVENPDEPDLTTIEERDPDDQLAAGPVDAPVGLVVFSDYQCPYCATWNEETLPVLMEHAQAGDLRIEWRDVNVFGDESWRASQAAYAAAQQGEFWAYHDALFAGGETRSAGGLSKDNLIELAGELGLDTEQFTTDLDSAETAEAVTAHAELGYGLGVYSTPAFLLDGQPILGAQPTDVFIAAYEEALAEAS</sequence>
<organism evidence="9 10">
    <name type="scientific">Candidatus Ruania gallistercoris</name>
    <dbReference type="NCBI Taxonomy" id="2838746"/>
    <lineage>
        <taxon>Bacteria</taxon>
        <taxon>Bacillati</taxon>
        <taxon>Actinomycetota</taxon>
        <taxon>Actinomycetes</taxon>
        <taxon>Micrococcales</taxon>
        <taxon>Ruaniaceae</taxon>
        <taxon>Ruania</taxon>
    </lineage>
</organism>
<comment type="caution">
    <text evidence="9">The sequence shown here is derived from an EMBL/GenBank/DDBJ whole genome shotgun (WGS) entry which is preliminary data.</text>
</comment>
<feature type="region of interest" description="Disordered" evidence="6">
    <location>
        <begin position="47"/>
        <end position="81"/>
    </location>
</feature>
<name>A0A9D2J3H5_9MICO</name>
<dbReference type="AlphaFoldDB" id="A0A9D2J3H5"/>
<reference evidence="9" key="2">
    <citation type="submission" date="2021-04" db="EMBL/GenBank/DDBJ databases">
        <authorList>
            <person name="Gilroy R."/>
        </authorList>
    </citation>
    <scope>NUCLEOTIDE SEQUENCE</scope>
    <source>
        <strain evidence="9">ChiGjej4B4-7305</strain>
    </source>
</reference>
<proteinExistence type="inferred from homology"/>
<dbReference type="PANTHER" id="PTHR13887:SF14">
    <property type="entry name" value="DISULFIDE BOND FORMATION PROTEIN D"/>
    <property type="match status" value="1"/>
</dbReference>
<protein>
    <submittedName>
        <fullName evidence="9">DsbA family protein</fullName>
    </submittedName>
</protein>
<feature type="transmembrane region" description="Helical" evidence="7">
    <location>
        <begin position="20"/>
        <end position="39"/>
    </location>
</feature>
<keyword evidence="7" id="KW-0812">Transmembrane</keyword>
<comment type="similarity">
    <text evidence="1">Belongs to the thioredoxin family. DsbA subfamily.</text>
</comment>
<feature type="domain" description="Thioredoxin" evidence="8">
    <location>
        <begin position="66"/>
        <end position="218"/>
    </location>
</feature>
<reference evidence="9" key="1">
    <citation type="journal article" date="2021" name="PeerJ">
        <title>Extensive microbial diversity within the chicken gut microbiome revealed by metagenomics and culture.</title>
        <authorList>
            <person name="Gilroy R."/>
            <person name="Ravi A."/>
            <person name="Getino M."/>
            <person name="Pursley I."/>
            <person name="Horton D.L."/>
            <person name="Alikhan N.F."/>
            <person name="Baker D."/>
            <person name="Gharbi K."/>
            <person name="Hall N."/>
            <person name="Watson M."/>
            <person name="Adriaenssens E.M."/>
            <person name="Foster-Nyarko E."/>
            <person name="Jarju S."/>
            <person name="Secka A."/>
            <person name="Antonio M."/>
            <person name="Oren A."/>
            <person name="Chaudhuri R.R."/>
            <person name="La Ragione R."/>
            <person name="Hildebrand F."/>
            <person name="Pallen M.J."/>
        </authorList>
    </citation>
    <scope>NUCLEOTIDE SEQUENCE</scope>
    <source>
        <strain evidence="9">ChiGjej4B4-7305</strain>
    </source>
</reference>
<keyword evidence="5" id="KW-0676">Redox-active center</keyword>
<gene>
    <name evidence="9" type="ORF">H9815_07460</name>
</gene>
<dbReference type="SUPFAM" id="SSF52833">
    <property type="entry name" value="Thioredoxin-like"/>
    <property type="match status" value="1"/>
</dbReference>
<evidence type="ECO:0000256" key="4">
    <source>
        <dbReference type="ARBA" id="ARBA00023157"/>
    </source>
</evidence>
<keyword evidence="4" id="KW-1015">Disulfide bond</keyword>
<evidence type="ECO:0000256" key="5">
    <source>
        <dbReference type="ARBA" id="ARBA00023284"/>
    </source>
</evidence>
<evidence type="ECO:0000313" key="9">
    <source>
        <dbReference type="EMBL" id="HIZ35600.1"/>
    </source>
</evidence>
<dbReference type="InterPro" id="IPR013766">
    <property type="entry name" value="Thioredoxin_domain"/>
</dbReference>
<keyword evidence="2" id="KW-0732">Signal</keyword>
<evidence type="ECO:0000313" key="10">
    <source>
        <dbReference type="Proteomes" id="UP000824037"/>
    </source>
</evidence>
<accession>A0A9D2J3H5</accession>
<evidence type="ECO:0000259" key="8">
    <source>
        <dbReference type="PROSITE" id="PS51352"/>
    </source>
</evidence>
<evidence type="ECO:0000256" key="6">
    <source>
        <dbReference type="SAM" id="MobiDB-lite"/>
    </source>
</evidence>
<dbReference type="PROSITE" id="PS51352">
    <property type="entry name" value="THIOREDOXIN_2"/>
    <property type="match status" value="1"/>
</dbReference>
<evidence type="ECO:0000256" key="7">
    <source>
        <dbReference type="SAM" id="Phobius"/>
    </source>
</evidence>
<dbReference type="Pfam" id="PF13462">
    <property type="entry name" value="Thioredoxin_4"/>
    <property type="match status" value="1"/>
</dbReference>
<keyword evidence="7" id="KW-1133">Transmembrane helix</keyword>
<dbReference type="EMBL" id="DXBY01000129">
    <property type="protein sequence ID" value="HIZ35600.1"/>
    <property type="molecule type" value="Genomic_DNA"/>
</dbReference>